<comment type="caution">
    <text evidence="2">The sequence shown here is derived from an EMBL/GenBank/DDBJ whole genome shotgun (WGS) entry which is preliminary data.</text>
</comment>
<feature type="compositionally biased region" description="Polar residues" evidence="1">
    <location>
        <begin position="70"/>
        <end position="85"/>
    </location>
</feature>
<proteinExistence type="predicted"/>
<keyword evidence="3" id="KW-1185">Reference proteome</keyword>
<dbReference type="PANTHER" id="PTHR30163:SF8">
    <property type="entry name" value="LYTIC MUREIN TRANSGLYCOSYLASE"/>
    <property type="match status" value="1"/>
</dbReference>
<protein>
    <submittedName>
        <fullName evidence="2">Murein transglycosylase</fullName>
    </submittedName>
</protein>
<dbReference type="PANTHER" id="PTHR30163">
    <property type="entry name" value="MEMBRANE-BOUND LYTIC MUREIN TRANSGLYCOSYLASE B"/>
    <property type="match status" value="1"/>
</dbReference>
<accession>A0A9W6SJI1</accession>
<dbReference type="Gene3D" id="1.10.530.10">
    <property type="match status" value="1"/>
</dbReference>
<evidence type="ECO:0000256" key="1">
    <source>
        <dbReference type="SAM" id="MobiDB-lite"/>
    </source>
</evidence>
<organism evidence="2 3">
    <name type="scientific">Actinorhabdospora filicis</name>
    <dbReference type="NCBI Taxonomy" id="1785913"/>
    <lineage>
        <taxon>Bacteria</taxon>
        <taxon>Bacillati</taxon>
        <taxon>Actinomycetota</taxon>
        <taxon>Actinomycetes</taxon>
        <taxon>Micromonosporales</taxon>
        <taxon>Micromonosporaceae</taxon>
        <taxon>Actinorhabdospora</taxon>
    </lineage>
</organism>
<feature type="compositionally biased region" description="Low complexity" evidence="1">
    <location>
        <begin position="54"/>
        <end position="65"/>
    </location>
</feature>
<reference evidence="2" key="1">
    <citation type="submission" date="2023-03" db="EMBL/GenBank/DDBJ databases">
        <title>Actinorhabdospora filicis NBRC 111898.</title>
        <authorList>
            <person name="Ichikawa N."/>
            <person name="Sato H."/>
            <person name="Tonouchi N."/>
        </authorList>
    </citation>
    <scope>NUCLEOTIDE SEQUENCE</scope>
    <source>
        <strain evidence="2">NBRC 111898</strain>
    </source>
</reference>
<sequence length="270" mass="27703">MKRPGARFATQVAVTVALLGALTLLAAYVVPKAGTALPTSEPSTASSQAPVALPPGAEAIPGAPGVKPSQPGTFPGSQQPTTDTGASASLANWAQTMGTKTGIPARAVQAYGYAEVRVSAQLPGCHLSWTTLAGIGVVESNHGRALTPAGKTQTPIIGPPLDGTAGNKAIPDTDKGALDGDTKWDRAVGPMQFIPTTWNTWKQDADGDGQADPQDLDDVALAAGLYLCAGGRDLATGRGWYDAVLSYNHLDAYVVKVYGYADDYGRKSAA</sequence>
<dbReference type="InterPro" id="IPR023346">
    <property type="entry name" value="Lysozyme-like_dom_sf"/>
</dbReference>
<evidence type="ECO:0000313" key="2">
    <source>
        <dbReference type="EMBL" id="GLZ77143.1"/>
    </source>
</evidence>
<dbReference type="GO" id="GO:0008933">
    <property type="term" value="F:peptidoglycan lytic transglycosylase activity"/>
    <property type="evidence" value="ECO:0007669"/>
    <property type="project" value="TreeGrafter"/>
</dbReference>
<name>A0A9W6SJI1_9ACTN</name>
<evidence type="ECO:0000313" key="3">
    <source>
        <dbReference type="Proteomes" id="UP001165079"/>
    </source>
</evidence>
<feature type="region of interest" description="Disordered" evidence="1">
    <location>
        <begin position="146"/>
        <end position="166"/>
    </location>
</feature>
<dbReference type="AlphaFoldDB" id="A0A9W6SJI1"/>
<dbReference type="SUPFAM" id="SSF53955">
    <property type="entry name" value="Lysozyme-like"/>
    <property type="match status" value="1"/>
</dbReference>
<dbReference type="GO" id="GO:0009253">
    <property type="term" value="P:peptidoglycan catabolic process"/>
    <property type="evidence" value="ECO:0007669"/>
    <property type="project" value="TreeGrafter"/>
</dbReference>
<feature type="region of interest" description="Disordered" evidence="1">
    <location>
        <begin position="36"/>
        <end position="85"/>
    </location>
</feature>
<dbReference type="InterPro" id="IPR043426">
    <property type="entry name" value="MltB-like"/>
</dbReference>
<gene>
    <name evidence="2" type="ORF">Afil01_19500</name>
</gene>
<feature type="compositionally biased region" description="Polar residues" evidence="1">
    <location>
        <begin position="37"/>
        <end position="49"/>
    </location>
</feature>
<dbReference type="CDD" id="cd13399">
    <property type="entry name" value="Slt35-like"/>
    <property type="match status" value="1"/>
</dbReference>
<dbReference type="Proteomes" id="UP001165079">
    <property type="component" value="Unassembled WGS sequence"/>
</dbReference>
<dbReference type="EMBL" id="BSTX01000001">
    <property type="protein sequence ID" value="GLZ77143.1"/>
    <property type="molecule type" value="Genomic_DNA"/>
</dbReference>